<feature type="compositionally biased region" description="Polar residues" evidence="1">
    <location>
        <begin position="23"/>
        <end position="33"/>
    </location>
</feature>
<feature type="region of interest" description="Disordered" evidence="1">
    <location>
        <begin position="412"/>
        <end position="556"/>
    </location>
</feature>
<proteinExistence type="predicted"/>
<reference evidence="3 4" key="1">
    <citation type="submission" date="2024-04" db="EMBL/GenBank/DDBJ databases">
        <authorList>
            <person name="Fracassetti M."/>
        </authorList>
    </citation>
    <scope>NUCLEOTIDE SEQUENCE [LARGE SCALE GENOMIC DNA]</scope>
</reference>
<sequence>MAAPPPSNGPSPTGKPPEHSGNRRTATATSSPDGKSEKEAVQPKKRARSLNLDKQGVGLEGDAIEMETETAFEETETTNRAKHTWQGAAAKLFQQNSGDDEWYVEESDSGDVVSGEKEEDEISGEEEQDPLCPTAPFSASQKIRWRTEWRSALVVRGLGRRVSYIPLEKRLNFLWARHGNIQISDMKNGCFLVRFKSKQDYELAAYGGPWMLGDIYLAVHRWYKGFNPWTSEVKSTMVWVQLPDLPVEFINAEAVMLIGGMIGRPVRVDRATDLGARAKYARVCVEIDLTRPLLSQYKVEGIKYLIQYEGLENICGNCGKYGVASQECKCKSQEDENKEEEVEMVPETQEIDPTEGKTYGEWMTAKRREWRLPSRVQRRADEGRNYIPNRFSVLQENETEGRPGSQELEHLVSAQKGQGKSDAKGKTSGGNKITANSKEPSEVNGKKKGPNRKGDKDDVVEVNARHGHARELEVEEQPKKFAGESVPQKSKEQGNSGKQGNDHESKRMEKELQGKQNGVKAAENKTKEKLNQVSKLATHIKSPVKGSGNRSPLGHK</sequence>
<organism evidence="3 4">
    <name type="scientific">Linum trigynum</name>
    <dbReference type="NCBI Taxonomy" id="586398"/>
    <lineage>
        <taxon>Eukaryota</taxon>
        <taxon>Viridiplantae</taxon>
        <taxon>Streptophyta</taxon>
        <taxon>Embryophyta</taxon>
        <taxon>Tracheophyta</taxon>
        <taxon>Spermatophyta</taxon>
        <taxon>Magnoliopsida</taxon>
        <taxon>eudicotyledons</taxon>
        <taxon>Gunneridae</taxon>
        <taxon>Pentapetalae</taxon>
        <taxon>rosids</taxon>
        <taxon>fabids</taxon>
        <taxon>Malpighiales</taxon>
        <taxon>Linaceae</taxon>
        <taxon>Linum</taxon>
    </lineage>
</organism>
<feature type="region of interest" description="Disordered" evidence="1">
    <location>
        <begin position="103"/>
        <end position="133"/>
    </location>
</feature>
<feature type="domain" description="DUF4283" evidence="2">
    <location>
        <begin position="148"/>
        <end position="229"/>
    </location>
</feature>
<gene>
    <name evidence="3" type="ORF">LTRI10_LOCUS34661</name>
</gene>
<dbReference type="Proteomes" id="UP001497516">
    <property type="component" value="Chromosome 6"/>
</dbReference>
<feature type="compositionally biased region" description="Pro residues" evidence="1">
    <location>
        <begin position="1"/>
        <end position="15"/>
    </location>
</feature>
<protein>
    <recommendedName>
        <fullName evidence="2">DUF4283 domain-containing protein</fullName>
    </recommendedName>
</protein>
<feature type="compositionally biased region" description="Basic and acidic residues" evidence="1">
    <location>
        <begin position="469"/>
        <end position="482"/>
    </location>
</feature>
<dbReference type="PANTHER" id="PTHR31286:SF99">
    <property type="entry name" value="DUF4283 DOMAIN-CONTAINING PROTEIN"/>
    <property type="match status" value="1"/>
</dbReference>
<evidence type="ECO:0000313" key="3">
    <source>
        <dbReference type="EMBL" id="CAL1394140.1"/>
    </source>
</evidence>
<feature type="compositionally biased region" description="Acidic residues" evidence="1">
    <location>
        <begin position="117"/>
        <end position="129"/>
    </location>
</feature>
<feature type="region of interest" description="Disordered" evidence="1">
    <location>
        <begin position="1"/>
        <end position="64"/>
    </location>
</feature>
<dbReference type="Pfam" id="PF14111">
    <property type="entry name" value="DUF4283"/>
    <property type="match status" value="1"/>
</dbReference>
<evidence type="ECO:0000256" key="1">
    <source>
        <dbReference type="SAM" id="MobiDB-lite"/>
    </source>
</evidence>
<accession>A0AAV2F7G0</accession>
<feature type="compositionally biased region" description="Polar residues" evidence="1">
    <location>
        <begin position="429"/>
        <end position="438"/>
    </location>
</feature>
<name>A0AAV2F7G0_9ROSI</name>
<dbReference type="AlphaFoldDB" id="A0AAV2F7G0"/>
<evidence type="ECO:0000259" key="2">
    <source>
        <dbReference type="Pfam" id="PF14111"/>
    </source>
</evidence>
<keyword evidence="4" id="KW-1185">Reference proteome</keyword>
<dbReference type="InterPro" id="IPR040256">
    <property type="entry name" value="At4g02000-like"/>
</dbReference>
<dbReference type="EMBL" id="OZ034819">
    <property type="protein sequence ID" value="CAL1394140.1"/>
    <property type="molecule type" value="Genomic_DNA"/>
</dbReference>
<dbReference type="InterPro" id="IPR025558">
    <property type="entry name" value="DUF4283"/>
</dbReference>
<evidence type="ECO:0000313" key="4">
    <source>
        <dbReference type="Proteomes" id="UP001497516"/>
    </source>
</evidence>
<feature type="compositionally biased region" description="Basic and acidic residues" evidence="1">
    <location>
        <begin position="500"/>
        <end position="513"/>
    </location>
</feature>
<dbReference type="PANTHER" id="PTHR31286">
    <property type="entry name" value="GLYCINE-RICH CELL WALL STRUCTURAL PROTEIN 1.8-LIKE"/>
    <property type="match status" value="1"/>
</dbReference>